<feature type="compositionally biased region" description="Low complexity" evidence="1">
    <location>
        <begin position="434"/>
        <end position="445"/>
    </location>
</feature>
<feature type="compositionally biased region" description="Low complexity" evidence="1">
    <location>
        <begin position="553"/>
        <end position="563"/>
    </location>
</feature>
<feature type="region of interest" description="Disordered" evidence="1">
    <location>
        <begin position="428"/>
        <end position="473"/>
    </location>
</feature>
<dbReference type="Proteomes" id="UP001497744">
    <property type="component" value="Unassembled WGS sequence"/>
</dbReference>
<feature type="compositionally biased region" description="Basic residues" evidence="1">
    <location>
        <begin position="628"/>
        <end position="637"/>
    </location>
</feature>
<evidence type="ECO:0000313" key="3">
    <source>
        <dbReference type="Proteomes" id="UP001497744"/>
    </source>
</evidence>
<reference evidence="2 3" key="1">
    <citation type="submission" date="2021-06" db="EMBL/GenBank/DDBJ databases">
        <title>Genome sequence of Babesia caballi.</title>
        <authorList>
            <person name="Yamagishi J."/>
            <person name="Kidaka T."/>
            <person name="Ochi A."/>
        </authorList>
    </citation>
    <scope>NUCLEOTIDE SEQUENCE [LARGE SCALE GENOMIC DNA]</scope>
    <source>
        <strain evidence="2">USDA-D6B2</strain>
    </source>
</reference>
<dbReference type="EMBL" id="BPLF01000003">
    <property type="protein sequence ID" value="GIX64562.1"/>
    <property type="molecule type" value="Genomic_DNA"/>
</dbReference>
<dbReference type="GeneID" id="94196043"/>
<organism evidence="2 3">
    <name type="scientific">Babesia caballi</name>
    <dbReference type="NCBI Taxonomy" id="5871"/>
    <lineage>
        <taxon>Eukaryota</taxon>
        <taxon>Sar</taxon>
        <taxon>Alveolata</taxon>
        <taxon>Apicomplexa</taxon>
        <taxon>Aconoidasida</taxon>
        <taxon>Piroplasmida</taxon>
        <taxon>Babesiidae</taxon>
        <taxon>Babesia</taxon>
    </lineage>
</organism>
<feature type="compositionally biased region" description="Low complexity" evidence="1">
    <location>
        <begin position="649"/>
        <end position="658"/>
    </location>
</feature>
<feature type="compositionally biased region" description="Basic residues" evidence="1">
    <location>
        <begin position="662"/>
        <end position="675"/>
    </location>
</feature>
<dbReference type="AlphaFoldDB" id="A0AAV4LXN9"/>
<feature type="compositionally biased region" description="Basic and acidic residues" evidence="1">
    <location>
        <begin position="526"/>
        <end position="536"/>
    </location>
</feature>
<dbReference type="RefSeq" id="XP_067716631.1">
    <property type="nucleotide sequence ID" value="XM_067860530.1"/>
</dbReference>
<name>A0AAV4LXN9_BABCB</name>
<keyword evidence="3" id="KW-1185">Reference proteome</keyword>
<gene>
    <name evidence="2" type="ORF">BcabD6B2_39970</name>
</gene>
<evidence type="ECO:0000256" key="1">
    <source>
        <dbReference type="SAM" id="MobiDB-lite"/>
    </source>
</evidence>
<sequence length="675" mass="74671">MLERDPEAALDRFISHTFRHILMHKCHQRGYNEENNLWKFILIFFGDSPERGIRVKTRRGRFAQLSLRDDGCRLPSSRCRSKAADARKCVYTAVRRCLHLKSTILGTRLRPVYLLKLILRVARFLKRKVAQGGAEWIDLDIKRTGNYAKDDLLEAAANFIANVLWHGPHGFPAHVALQTTLCQWRSFRADYVSEMIQIMYSMDQLGTDDKCKSLLKGFKAAVHSNLNERLFILGPPEFQGPNYAPIFRRLYAVFWILNRKRLLSEPTMQFGIDCCIVARTVATGDLERARLAGGLTDVEYVKWVITLVLLLLECASDVKRNTWLVMQIMAQYFHEGGQKCGILRCPLARPCFRCLIDYVEIYRGMHAILNLLSKSTFYPCHVNLVMQLLRNDISTVKATFFKALAFRREGLYSSYDCDDVRVSDVDTGARGSHAAPPCLRLPAAPDRSPKQRERRQGGAHHRNGRQGAEPVYAAGPPGAQSRATAVAAVHVKDDGCGQAAPAGVHVAAGPHVPAPQGPRRLLVRPGGDRPAERDAAHPGVPPALQEPRRRCAADPAARAVALGRPRRPGLAPAVGGHVRKAGARARAVLPRLHDPQQQGPDGRPEGGLVPESDAERAPRAGAAEPGAAKHRHARRAARPGGEVGGGGARQTVGGVAQGHWQNQRRRRGGGRRARV</sequence>
<accession>A0AAV4LXN9</accession>
<evidence type="ECO:0000313" key="2">
    <source>
        <dbReference type="EMBL" id="GIX64562.1"/>
    </source>
</evidence>
<comment type="caution">
    <text evidence="2">The sequence shown here is derived from an EMBL/GenBank/DDBJ whole genome shotgun (WGS) entry which is preliminary data.</text>
</comment>
<feature type="compositionally biased region" description="Basic and acidic residues" evidence="1">
    <location>
        <begin position="447"/>
        <end position="456"/>
    </location>
</feature>
<feature type="region of interest" description="Disordered" evidence="1">
    <location>
        <begin position="509"/>
        <end position="675"/>
    </location>
</feature>
<proteinExistence type="predicted"/>
<protein>
    <submittedName>
        <fullName evidence="2">1-phosphatidylinositol 4-kinase, putative</fullName>
    </submittedName>
</protein>